<feature type="transmembrane region" description="Helical" evidence="9">
    <location>
        <begin position="12"/>
        <end position="34"/>
    </location>
</feature>
<dbReference type="InterPro" id="IPR006305">
    <property type="entry name" value="FliQ"/>
</dbReference>
<evidence type="ECO:0000313" key="11">
    <source>
        <dbReference type="Proteomes" id="UP000178943"/>
    </source>
</evidence>
<keyword evidence="7 9" id="KW-0472">Membrane</keyword>
<evidence type="ECO:0000256" key="4">
    <source>
        <dbReference type="ARBA" id="ARBA00022475"/>
    </source>
</evidence>
<evidence type="ECO:0000256" key="8">
    <source>
        <dbReference type="ARBA" id="ARBA00023143"/>
    </source>
</evidence>
<gene>
    <name evidence="9" type="primary">fliQ</name>
    <name evidence="10" type="ORF">A2Y62_04660</name>
</gene>
<dbReference type="Proteomes" id="UP000178943">
    <property type="component" value="Unassembled WGS sequence"/>
</dbReference>
<dbReference type="STRING" id="1817863.A2Y62_04660"/>
<protein>
    <recommendedName>
        <fullName evidence="3 9">Flagellar biosynthetic protein FliQ</fullName>
    </recommendedName>
</protein>
<keyword evidence="5 9" id="KW-0812">Transmembrane</keyword>
<keyword evidence="8 9" id="KW-0975">Bacterial flagellum</keyword>
<dbReference type="GO" id="GO:0044780">
    <property type="term" value="P:bacterial-type flagellum assembly"/>
    <property type="evidence" value="ECO:0007669"/>
    <property type="project" value="InterPro"/>
</dbReference>
<dbReference type="InterPro" id="IPR006306">
    <property type="entry name" value="T3SS_HrpO"/>
</dbReference>
<dbReference type="GO" id="GO:0009306">
    <property type="term" value="P:protein secretion"/>
    <property type="evidence" value="ECO:0007669"/>
    <property type="project" value="InterPro"/>
</dbReference>
<dbReference type="PANTHER" id="PTHR34040:SF2">
    <property type="entry name" value="FLAGELLAR BIOSYNTHETIC PROTEIN FLIQ"/>
    <property type="match status" value="1"/>
</dbReference>
<dbReference type="PANTHER" id="PTHR34040">
    <property type="entry name" value="FLAGELLAR BIOSYNTHETIC PROTEIN FLIQ"/>
    <property type="match status" value="1"/>
</dbReference>
<comment type="subcellular location">
    <subcellularLocation>
        <location evidence="1 9">Cell membrane</location>
        <topology evidence="1">Multi-pass membrane protein</topology>
    </subcellularLocation>
    <subcellularLocation>
        <location evidence="9">Bacterial flagellum basal body</location>
    </subcellularLocation>
</comment>
<sequence length="89" mass="9851">MENNLLRIGRECIYLVLIISAPPVLAGLAAGLLVGILQAATQIQEQTVTFVPKIIAVFVMLLLCGRWMFSLLLTFTHKLLYNLPNLLSL</sequence>
<evidence type="ECO:0000256" key="3">
    <source>
        <dbReference type="ARBA" id="ARBA00021718"/>
    </source>
</evidence>
<evidence type="ECO:0000256" key="5">
    <source>
        <dbReference type="ARBA" id="ARBA00022692"/>
    </source>
</evidence>
<name>A0A1F5VQU5_9BACT</name>
<organism evidence="10 11">
    <name type="scientific">Candidatus Fischerbacteria bacterium RBG_13_37_8</name>
    <dbReference type="NCBI Taxonomy" id="1817863"/>
    <lineage>
        <taxon>Bacteria</taxon>
        <taxon>Candidatus Fischeribacteriota</taxon>
    </lineage>
</organism>
<comment type="caution">
    <text evidence="10">The sequence shown here is derived from an EMBL/GenBank/DDBJ whole genome shotgun (WGS) entry which is preliminary data.</text>
</comment>
<proteinExistence type="inferred from homology"/>
<feature type="transmembrane region" description="Helical" evidence="9">
    <location>
        <begin position="54"/>
        <end position="75"/>
    </location>
</feature>
<dbReference type="NCBIfam" id="TIGR01402">
    <property type="entry name" value="fliQ"/>
    <property type="match status" value="1"/>
</dbReference>
<comment type="similarity">
    <text evidence="2 9">Belongs to the FliQ/MopD/SpaQ family.</text>
</comment>
<dbReference type="Pfam" id="PF01313">
    <property type="entry name" value="Bac_export_3"/>
    <property type="match status" value="1"/>
</dbReference>
<dbReference type="NCBIfam" id="TIGR01403">
    <property type="entry name" value="fliQ_rel_III"/>
    <property type="match status" value="1"/>
</dbReference>
<comment type="function">
    <text evidence="9">Role in flagellar biosynthesis.</text>
</comment>
<keyword evidence="4 9" id="KW-1003">Cell membrane</keyword>
<evidence type="ECO:0000256" key="6">
    <source>
        <dbReference type="ARBA" id="ARBA00022989"/>
    </source>
</evidence>
<dbReference type="PRINTS" id="PR00952">
    <property type="entry name" value="TYPE3IMQPROT"/>
</dbReference>
<accession>A0A1F5VQU5</accession>
<evidence type="ECO:0000313" key="10">
    <source>
        <dbReference type="EMBL" id="OGF65775.1"/>
    </source>
</evidence>
<dbReference type="GO" id="GO:0009425">
    <property type="term" value="C:bacterial-type flagellum basal body"/>
    <property type="evidence" value="ECO:0007669"/>
    <property type="project" value="UniProtKB-SubCell"/>
</dbReference>
<reference evidence="10 11" key="1">
    <citation type="journal article" date="2016" name="Nat. Commun.">
        <title>Thousands of microbial genomes shed light on interconnected biogeochemical processes in an aquifer system.</title>
        <authorList>
            <person name="Anantharaman K."/>
            <person name="Brown C.T."/>
            <person name="Hug L.A."/>
            <person name="Sharon I."/>
            <person name="Castelle C.J."/>
            <person name="Probst A.J."/>
            <person name="Thomas B.C."/>
            <person name="Singh A."/>
            <person name="Wilkins M.J."/>
            <person name="Karaoz U."/>
            <person name="Brodie E.L."/>
            <person name="Williams K.H."/>
            <person name="Hubbard S.S."/>
            <person name="Banfield J.F."/>
        </authorList>
    </citation>
    <scope>NUCLEOTIDE SEQUENCE [LARGE SCALE GENOMIC DNA]</scope>
</reference>
<dbReference type="EMBL" id="MFGW01000104">
    <property type="protein sequence ID" value="OGF65775.1"/>
    <property type="molecule type" value="Genomic_DNA"/>
</dbReference>
<dbReference type="AlphaFoldDB" id="A0A1F5VQU5"/>
<dbReference type="PIRSF" id="PIRSF004669">
    <property type="entry name" value="FliQ"/>
    <property type="match status" value="1"/>
</dbReference>
<keyword evidence="6 9" id="KW-1133">Transmembrane helix</keyword>
<evidence type="ECO:0000256" key="1">
    <source>
        <dbReference type="ARBA" id="ARBA00004651"/>
    </source>
</evidence>
<dbReference type="GO" id="GO:0005886">
    <property type="term" value="C:plasma membrane"/>
    <property type="evidence" value="ECO:0007669"/>
    <property type="project" value="UniProtKB-SubCell"/>
</dbReference>
<dbReference type="InterPro" id="IPR002191">
    <property type="entry name" value="Bac_export_3"/>
</dbReference>
<evidence type="ECO:0000256" key="9">
    <source>
        <dbReference type="RuleBase" id="RU364090"/>
    </source>
</evidence>
<evidence type="ECO:0000256" key="2">
    <source>
        <dbReference type="ARBA" id="ARBA00006156"/>
    </source>
</evidence>
<evidence type="ECO:0000256" key="7">
    <source>
        <dbReference type="ARBA" id="ARBA00023136"/>
    </source>
</evidence>